<reference evidence="8 9" key="1">
    <citation type="journal article" date="2016" name="Nat. Commun.">
        <title>Thousands of microbial genomes shed light on interconnected biogeochemical processes in an aquifer system.</title>
        <authorList>
            <person name="Anantharaman K."/>
            <person name="Brown C.T."/>
            <person name="Hug L.A."/>
            <person name="Sharon I."/>
            <person name="Castelle C.J."/>
            <person name="Probst A.J."/>
            <person name="Thomas B.C."/>
            <person name="Singh A."/>
            <person name="Wilkins M.J."/>
            <person name="Karaoz U."/>
            <person name="Brodie E.L."/>
            <person name="Williams K.H."/>
            <person name="Hubbard S.S."/>
            <person name="Banfield J.F."/>
        </authorList>
    </citation>
    <scope>NUCLEOTIDE SEQUENCE [LARGE SCALE GENOMIC DNA]</scope>
</reference>
<evidence type="ECO:0000313" key="8">
    <source>
        <dbReference type="EMBL" id="OGG73381.1"/>
    </source>
</evidence>
<evidence type="ECO:0000259" key="7">
    <source>
        <dbReference type="SMART" id="SM01005"/>
    </source>
</evidence>
<dbReference type="EMBL" id="MFLY01000002">
    <property type="protein sequence ID" value="OGG73381.1"/>
    <property type="molecule type" value="Genomic_DNA"/>
</dbReference>
<dbReference type="PROSITE" id="PS00395">
    <property type="entry name" value="ALANINE_RACEMASE"/>
    <property type="match status" value="1"/>
</dbReference>
<feature type="domain" description="Alanine racemase C-terminal" evidence="7">
    <location>
        <begin position="257"/>
        <end position="385"/>
    </location>
</feature>
<keyword evidence="2 4" id="KW-0663">Pyridoxal phosphate</keyword>
<feature type="modified residue" description="N6-(pyridoxal phosphate)lysine" evidence="4 5">
    <location>
        <position position="42"/>
    </location>
</feature>
<dbReference type="PANTHER" id="PTHR30511:SF0">
    <property type="entry name" value="ALANINE RACEMASE, CATABOLIC-RELATED"/>
    <property type="match status" value="1"/>
</dbReference>
<dbReference type="Pfam" id="PF01168">
    <property type="entry name" value="Ala_racemase_N"/>
    <property type="match status" value="1"/>
</dbReference>
<feature type="active site" description="Proton acceptor; specific for D-alanine" evidence="4">
    <location>
        <position position="42"/>
    </location>
</feature>
<dbReference type="CDD" id="cd00430">
    <property type="entry name" value="PLPDE_III_AR"/>
    <property type="match status" value="1"/>
</dbReference>
<dbReference type="InterPro" id="IPR029066">
    <property type="entry name" value="PLP-binding_barrel"/>
</dbReference>
<gene>
    <name evidence="8" type="ORF">A3A38_03010</name>
</gene>
<dbReference type="InterPro" id="IPR009006">
    <property type="entry name" value="Ala_racemase/Decarboxylase_C"/>
</dbReference>
<dbReference type="Gene3D" id="3.20.20.10">
    <property type="entry name" value="Alanine racemase"/>
    <property type="match status" value="1"/>
</dbReference>
<evidence type="ECO:0000256" key="6">
    <source>
        <dbReference type="PIRSR" id="PIRSR600821-52"/>
    </source>
</evidence>
<dbReference type="NCBIfam" id="TIGR00492">
    <property type="entry name" value="alr"/>
    <property type="match status" value="1"/>
</dbReference>
<evidence type="ECO:0000256" key="2">
    <source>
        <dbReference type="ARBA" id="ARBA00022898"/>
    </source>
</evidence>
<dbReference type="GO" id="GO:0008784">
    <property type="term" value="F:alanine racemase activity"/>
    <property type="evidence" value="ECO:0007669"/>
    <property type="project" value="UniProtKB-UniRule"/>
</dbReference>
<comment type="function">
    <text evidence="4">Catalyzes the interconversion of L-alanine and D-alanine. May also act on other amino acids.</text>
</comment>
<keyword evidence="3 4" id="KW-0413">Isomerase</keyword>
<comment type="cofactor">
    <cofactor evidence="1 4 5">
        <name>pyridoxal 5'-phosphate</name>
        <dbReference type="ChEBI" id="CHEBI:597326"/>
    </cofactor>
</comment>
<dbReference type="SUPFAM" id="SSF51419">
    <property type="entry name" value="PLP-binding barrel"/>
    <property type="match status" value="1"/>
</dbReference>
<feature type="active site" description="Proton acceptor; specific for L-alanine" evidence="4">
    <location>
        <position position="278"/>
    </location>
</feature>
<dbReference type="GO" id="GO:0005829">
    <property type="term" value="C:cytosol"/>
    <property type="evidence" value="ECO:0007669"/>
    <property type="project" value="TreeGrafter"/>
</dbReference>
<dbReference type="GO" id="GO:0030170">
    <property type="term" value="F:pyridoxal phosphate binding"/>
    <property type="evidence" value="ECO:0007669"/>
    <property type="project" value="UniProtKB-UniRule"/>
</dbReference>
<accession>A0A1F6EIC1</accession>
<dbReference type="PANTHER" id="PTHR30511">
    <property type="entry name" value="ALANINE RACEMASE"/>
    <property type="match status" value="1"/>
</dbReference>
<feature type="binding site" evidence="4 6">
    <location>
        <position position="149"/>
    </location>
    <ligand>
        <name>substrate</name>
    </ligand>
</feature>
<dbReference type="PRINTS" id="PR00992">
    <property type="entry name" value="ALARACEMASE"/>
</dbReference>
<dbReference type="Pfam" id="PF00842">
    <property type="entry name" value="Ala_racemase_C"/>
    <property type="match status" value="1"/>
</dbReference>
<evidence type="ECO:0000313" key="9">
    <source>
        <dbReference type="Proteomes" id="UP000177306"/>
    </source>
</evidence>
<dbReference type="SMART" id="SM01005">
    <property type="entry name" value="Ala_racemase_C"/>
    <property type="match status" value="1"/>
</dbReference>
<dbReference type="InterPro" id="IPR020622">
    <property type="entry name" value="Ala_racemase_pyridoxalP-BS"/>
</dbReference>
<dbReference type="InterPro" id="IPR011079">
    <property type="entry name" value="Ala_racemase_C"/>
</dbReference>
<dbReference type="HAMAP" id="MF_01201">
    <property type="entry name" value="Ala_racemase"/>
    <property type="match status" value="1"/>
</dbReference>
<dbReference type="SUPFAM" id="SSF50621">
    <property type="entry name" value="Alanine racemase C-terminal domain-like"/>
    <property type="match status" value="1"/>
</dbReference>
<comment type="pathway">
    <text evidence="4">Amino-acid biosynthesis; D-alanine biosynthesis; D-alanine from L-alanine: step 1/1.</text>
</comment>
<dbReference type="InterPro" id="IPR001608">
    <property type="entry name" value="Ala_racemase_N"/>
</dbReference>
<evidence type="ECO:0000256" key="1">
    <source>
        <dbReference type="ARBA" id="ARBA00001933"/>
    </source>
</evidence>
<dbReference type="Gene3D" id="2.40.37.10">
    <property type="entry name" value="Lyase, Ornithine Decarboxylase, Chain A, domain 1"/>
    <property type="match status" value="1"/>
</dbReference>
<dbReference type="GO" id="GO:0030632">
    <property type="term" value="P:D-alanine biosynthetic process"/>
    <property type="evidence" value="ECO:0007669"/>
    <property type="project" value="UniProtKB-UniRule"/>
</dbReference>
<comment type="caution">
    <text evidence="8">The sequence shown here is derived from an EMBL/GenBank/DDBJ whole genome shotgun (WGS) entry which is preliminary data.</text>
</comment>
<organism evidence="8 9">
    <name type="scientific">Candidatus Kaiserbacteria bacterium RIFCSPLOWO2_01_FULL_53_17</name>
    <dbReference type="NCBI Taxonomy" id="1798511"/>
    <lineage>
        <taxon>Bacteria</taxon>
        <taxon>Candidatus Kaiseribacteriota</taxon>
    </lineage>
</organism>
<dbReference type="InterPro" id="IPR000821">
    <property type="entry name" value="Ala_racemase"/>
</dbReference>
<sequence length="393" mass="43651">MISSLDRLDVRTWIEINARFLGSNLAWFQRRARPAGIMAVVKSNAYGHGLSLVAKLLAESKKRTGHWSLVTGHSLLWFGVDSITEALRLRRDGIKNPILVLGYTLPAHFPDAVRGGITLAISSCDGLAALRRARVKPAFHLKFDTGMHRHGFQEHELGKLIEKIQEYRLIPGGAFSHLAAADNVGFSKKQIAVFERCLEALTKAGIKPKVIHFNKTEGILSYPRRDTLARLGIGLYGYVPKQGVGLPKTPKNVVRPVLAWKTVVSEVKRVRKGERIGYDLTYRFPRDAVIAVLPIGYWHGFDRGLSNRGEVLIRGRRAPVRGRICMDITMVEVTHIPGVRVGDEVVLIGKQGGERITADDIAKKIDTTSYEVLTRINPLIKKSGVLGESPRLK</sequence>
<dbReference type="EC" id="5.1.1.1" evidence="4"/>
<feature type="binding site" evidence="4 6">
    <location>
        <position position="326"/>
    </location>
    <ligand>
        <name>substrate</name>
    </ligand>
</feature>
<name>A0A1F6EIC1_9BACT</name>
<dbReference type="Proteomes" id="UP000177306">
    <property type="component" value="Unassembled WGS sequence"/>
</dbReference>
<protein>
    <recommendedName>
        <fullName evidence="4">Alanine racemase</fullName>
        <ecNumber evidence="4">5.1.1.1</ecNumber>
    </recommendedName>
</protein>
<comment type="similarity">
    <text evidence="4">Belongs to the alanine racemase family.</text>
</comment>
<evidence type="ECO:0000256" key="4">
    <source>
        <dbReference type="HAMAP-Rule" id="MF_01201"/>
    </source>
</evidence>
<comment type="catalytic activity">
    <reaction evidence="4">
        <text>L-alanine = D-alanine</text>
        <dbReference type="Rhea" id="RHEA:20249"/>
        <dbReference type="ChEBI" id="CHEBI:57416"/>
        <dbReference type="ChEBI" id="CHEBI:57972"/>
        <dbReference type="EC" id="5.1.1.1"/>
    </reaction>
</comment>
<evidence type="ECO:0000256" key="3">
    <source>
        <dbReference type="ARBA" id="ARBA00023235"/>
    </source>
</evidence>
<evidence type="ECO:0000256" key="5">
    <source>
        <dbReference type="PIRSR" id="PIRSR600821-50"/>
    </source>
</evidence>
<proteinExistence type="inferred from homology"/>
<dbReference type="AlphaFoldDB" id="A0A1F6EIC1"/>
<dbReference type="UniPathway" id="UPA00042">
    <property type="reaction ID" value="UER00497"/>
</dbReference>